<evidence type="ECO:0000256" key="4">
    <source>
        <dbReference type="ARBA" id="ARBA00023002"/>
    </source>
</evidence>
<keyword evidence="12" id="KW-1185">Reference proteome</keyword>
<evidence type="ECO:0000256" key="3">
    <source>
        <dbReference type="ARBA" id="ARBA00022833"/>
    </source>
</evidence>
<feature type="binding site" evidence="5 8">
    <location>
        <position position="390"/>
    </location>
    <ligand>
        <name>substrate</name>
    </ligand>
</feature>
<keyword evidence="2 5" id="KW-0479">Metal-binding</keyword>
<name>A0A5C5ZIW6_9BACT</name>
<dbReference type="HAMAP" id="MF_01024">
    <property type="entry name" value="HisD"/>
    <property type="match status" value="1"/>
</dbReference>
<dbReference type="GO" id="GO:0000105">
    <property type="term" value="P:L-histidine biosynthetic process"/>
    <property type="evidence" value="ECO:0007669"/>
    <property type="project" value="UniProtKB-UniRule"/>
</dbReference>
<feature type="binding site" evidence="5 8">
    <location>
        <position position="444"/>
    </location>
    <ligand>
        <name>substrate</name>
    </ligand>
</feature>
<dbReference type="RefSeq" id="WP_146403161.1">
    <property type="nucleotide sequence ID" value="NZ_SJPQ01000004.1"/>
</dbReference>
<evidence type="ECO:0000256" key="1">
    <source>
        <dbReference type="ARBA" id="ARBA00010178"/>
    </source>
</evidence>
<evidence type="ECO:0000256" key="9">
    <source>
        <dbReference type="PIRSR" id="PIRSR000099-4"/>
    </source>
</evidence>
<proteinExistence type="inferred from homology"/>
<evidence type="ECO:0000313" key="12">
    <source>
        <dbReference type="Proteomes" id="UP000315440"/>
    </source>
</evidence>
<dbReference type="PIRSF" id="PIRSF000099">
    <property type="entry name" value="Histidinol_dh"/>
    <property type="match status" value="1"/>
</dbReference>
<comment type="catalytic activity">
    <reaction evidence="5">
        <text>L-histidinol + 2 NAD(+) + H2O = L-histidine + 2 NADH + 3 H(+)</text>
        <dbReference type="Rhea" id="RHEA:20641"/>
        <dbReference type="ChEBI" id="CHEBI:15377"/>
        <dbReference type="ChEBI" id="CHEBI:15378"/>
        <dbReference type="ChEBI" id="CHEBI:57540"/>
        <dbReference type="ChEBI" id="CHEBI:57595"/>
        <dbReference type="ChEBI" id="CHEBI:57699"/>
        <dbReference type="ChEBI" id="CHEBI:57945"/>
        <dbReference type="EC" id="1.1.1.23"/>
    </reaction>
</comment>
<dbReference type="PROSITE" id="PS00611">
    <property type="entry name" value="HISOL_DEHYDROGENASE"/>
    <property type="match status" value="1"/>
</dbReference>
<evidence type="ECO:0000256" key="8">
    <source>
        <dbReference type="PIRSR" id="PIRSR000099-3"/>
    </source>
</evidence>
<feature type="binding site" evidence="5 8">
    <location>
        <position position="289"/>
    </location>
    <ligand>
        <name>substrate</name>
    </ligand>
</feature>
<dbReference type="GO" id="GO:0051287">
    <property type="term" value="F:NAD binding"/>
    <property type="evidence" value="ECO:0007669"/>
    <property type="project" value="InterPro"/>
</dbReference>
<dbReference type="InterPro" id="IPR001692">
    <property type="entry name" value="Histidinol_DH_CS"/>
</dbReference>
<dbReference type="PANTHER" id="PTHR21256:SF2">
    <property type="entry name" value="HISTIDINE BIOSYNTHESIS TRIFUNCTIONAL PROTEIN"/>
    <property type="match status" value="1"/>
</dbReference>
<dbReference type="InterPro" id="IPR022695">
    <property type="entry name" value="Histidinol_DH_monofunct"/>
</dbReference>
<comment type="similarity">
    <text evidence="1 5 6 10">Belongs to the histidinol dehydrogenase family.</text>
</comment>
<dbReference type="FunFam" id="3.40.50.1980:FF:000001">
    <property type="entry name" value="Histidinol dehydrogenase"/>
    <property type="match status" value="1"/>
</dbReference>
<keyword evidence="5" id="KW-0028">Amino-acid biosynthesis</keyword>
<comment type="caution">
    <text evidence="11">The sequence shown here is derived from an EMBL/GenBank/DDBJ whole genome shotgun (WGS) entry which is preliminary data.</text>
</comment>
<feature type="binding site" evidence="5 8">
    <location>
        <position position="449"/>
    </location>
    <ligand>
        <name>substrate</name>
    </ligand>
</feature>
<feature type="binding site" evidence="5 9">
    <location>
        <position position="449"/>
    </location>
    <ligand>
        <name>Zn(2+)</name>
        <dbReference type="ChEBI" id="CHEBI:29105"/>
    </ligand>
</feature>
<keyword evidence="4 5" id="KW-0560">Oxidoreductase</keyword>
<dbReference type="Gene3D" id="1.20.5.1300">
    <property type="match status" value="1"/>
</dbReference>
<organism evidence="11 12">
    <name type="scientific">Pseudobythopirellula maris</name>
    <dbReference type="NCBI Taxonomy" id="2527991"/>
    <lineage>
        <taxon>Bacteria</taxon>
        <taxon>Pseudomonadati</taxon>
        <taxon>Planctomycetota</taxon>
        <taxon>Planctomycetia</taxon>
        <taxon>Pirellulales</taxon>
        <taxon>Lacipirellulaceae</taxon>
        <taxon>Pseudobythopirellula</taxon>
    </lineage>
</organism>
<dbReference type="AlphaFoldDB" id="A0A5C5ZIW6"/>
<dbReference type="EMBL" id="SJPQ01000004">
    <property type="protein sequence ID" value="TWT86947.1"/>
    <property type="molecule type" value="Genomic_DNA"/>
</dbReference>
<dbReference type="SUPFAM" id="SSF53720">
    <property type="entry name" value="ALDH-like"/>
    <property type="match status" value="1"/>
</dbReference>
<comment type="cofactor">
    <cofactor evidence="5 9">
        <name>Zn(2+)</name>
        <dbReference type="ChEBI" id="CHEBI:29105"/>
    </cofactor>
    <text evidence="5 9">Binds 1 zinc ion per subunit.</text>
</comment>
<feature type="binding site" evidence="5 9">
    <location>
        <position position="292"/>
    </location>
    <ligand>
        <name>Zn(2+)</name>
        <dbReference type="ChEBI" id="CHEBI:29105"/>
    </ligand>
</feature>
<sequence>MKLKIARIDARRPESLSALQELRHKLAPDGNVVSDAGRRKTIEVFGEPLTPTQVVERICDDVRDRGVEAALEYGEKLDGARLAADELRVPAEELAAAHAAAEPEFLETVRRLRANILRFQSAILHTDVSVDLPGGGSLRQRYLPLERVGLCVPGGAAAYPSTVLMTAVPAQAAGVKELAVVAPPTKFGSYNTDLLATCHELGIDEVYRVGGAQAVAAMAYGLDPSPPQGEGILRKVDKIVGPGNLFVALAKRHVYGTVDIDSIAGPSEVIVIADQSTPARYAAADLIAQAEHAPGSAVLVTWHEPLIEAVAEELEKQLAELSRGELAKQSLEAFGALITVGDRAQAARLCDELATEHLHLACEQPQQLLDQIRCAGAVFMGPHSPVPVGDYAAGPSHVLPTGATARFASGLSSNDFLRSNSVIEFTAKDLKANAEDIVRIAEKESLTAHAAAVSVRLE</sequence>
<feature type="binding site" evidence="5 8">
    <location>
        <position position="267"/>
    </location>
    <ligand>
        <name>substrate</name>
    </ligand>
</feature>
<feature type="binding site" evidence="5 9">
    <location>
        <position position="390"/>
    </location>
    <ligand>
        <name>Zn(2+)</name>
        <dbReference type="ChEBI" id="CHEBI:29105"/>
    </ligand>
</feature>
<dbReference type="NCBIfam" id="TIGR00069">
    <property type="entry name" value="hisD"/>
    <property type="match status" value="1"/>
</dbReference>
<dbReference type="GO" id="GO:0008270">
    <property type="term" value="F:zinc ion binding"/>
    <property type="evidence" value="ECO:0007669"/>
    <property type="project" value="UniProtKB-UniRule"/>
</dbReference>
<dbReference type="OrthoDB" id="9805269at2"/>
<feature type="active site" description="Proton acceptor" evidence="5 7">
    <location>
        <position position="357"/>
    </location>
</feature>
<dbReference type="UniPathway" id="UPA00031">
    <property type="reaction ID" value="UER00014"/>
</dbReference>
<dbReference type="PRINTS" id="PR00083">
    <property type="entry name" value="HOLDHDRGNASE"/>
</dbReference>
<comment type="function">
    <text evidence="5">Catalyzes the sequential NAD-dependent oxidations of L-histidinol to L-histidinaldehyde and then to L-histidine.</text>
</comment>
<dbReference type="InterPro" id="IPR012131">
    <property type="entry name" value="Hstdl_DH"/>
</dbReference>
<gene>
    <name evidence="5 11" type="primary">hisD</name>
    <name evidence="11" type="ORF">Mal64_37770</name>
</gene>
<evidence type="ECO:0000256" key="2">
    <source>
        <dbReference type="ARBA" id="ARBA00022723"/>
    </source>
</evidence>
<feature type="binding site" evidence="5 8">
    <location>
        <position position="357"/>
    </location>
    <ligand>
        <name>substrate</name>
    </ligand>
</feature>
<comment type="caution">
    <text evidence="5">Lacks conserved residue(s) required for the propagation of feature annotation.</text>
</comment>
<feature type="active site" description="Proton acceptor" evidence="5 7">
    <location>
        <position position="356"/>
    </location>
</feature>
<protein>
    <recommendedName>
        <fullName evidence="5">Histidinol dehydrogenase</fullName>
        <shortName evidence="5">HDH</shortName>
        <ecNumber evidence="5">1.1.1.23</ecNumber>
    </recommendedName>
</protein>
<dbReference type="EC" id="1.1.1.23" evidence="5"/>
<evidence type="ECO:0000256" key="10">
    <source>
        <dbReference type="RuleBase" id="RU004175"/>
    </source>
</evidence>
<evidence type="ECO:0000256" key="6">
    <source>
        <dbReference type="PIRNR" id="PIRNR000099"/>
    </source>
</evidence>
<keyword evidence="5" id="KW-0520">NAD</keyword>
<dbReference type="GO" id="GO:0005829">
    <property type="term" value="C:cytosol"/>
    <property type="evidence" value="ECO:0007669"/>
    <property type="project" value="TreeGrafter"/>
</dbReference>
<reference evidence="11 12" key="1">
    <citation type="submission" date="2019-02" db="EMBL/GenBank/DDBJ databases">
        <title>Deep-cultivation of Planctomycetes and their phenomic and genomic characterization uncovers novel biology.</title>
        <authorList>
            <person name="Wiegand S."/>
            <person name="Jogler M."/>
            <person name="Boedeker C."/>
            <person name="Pinto D."/>
            <person name="Vollmers J."/>
            <person name="Rivas-Marin E."/>
            <person name="Kohn T."/>
            <person name="Peeters S.H."/>
            <person name="Heuer A."/>
            <person name="Rast P."/>
            <person name="Oberbeckmann S."/>
            <person name="Bunk B."/>
            <person name="Jeske O."/>
            <person name="Meyerdierks A."/>
            <person name="Storesund J.E."/>
            <person name="Kallscheuer N."/>
            <person name="Luecker S."/>
            <person name="Lage O.M."/>
            <person name="Pohl T."/>
            <person name="Merkel B.J."/>
            <person name="Hornburger P."/>
            <person name="Mueller R.-W."/>
            <person name="Bruemmer F."/>
            <person name="Labrenz M."/>
            <person name="Spormann A.M."/>
            <person name="Op Den Camp H."/>
            <person name="Overmann J."/>
            <person name="Amann R."/>
            <person name="Jetten M.S.M."/>
            <person name="Mascher T."/>
            <person name="Medema M.H."/>
            <person name="Devos D.P."/>
            <person name="Kaster A.-K."/>
            <person name="Ovreas L."/>
            <person name="Rohde M."/>
            <person name="Galperin M.Y."/>
            <person name="Jogler C."/>
        </authorList>
    </citation>
    <scope>NUCLEOTIDE SEQUENCE [LARGE SCALE GENOMIC DNA]</scope>
    <source>
        <strain evidence="11 12">Mal64</strain>
    </source>
</reference>
<dbReference type="PANTHER" id="PTHR21256">
    <property type="entry name" value="HISTIDINOL DEHYDROGENASE HDH"/>
    <property type="match status" value="1"/>
</dbReference>
<dbReference type="Proteomes" id="UP000315440">
    <property type="component" value="Unassembled WGS sequence"/>
</dbReference>
<evidence type="ECO:0000256" key="7">
    <source>
        <dbReference type="PIRSR" id="PIRSR000099-1"/>
    </source>
</evidence>
<accession>A0A5C5ZIW6</accession>
<evidence type="ECO:0000256" key="5">
    <source>
        <dbReference type="HAMAP-Rule" id="MF_01024"/>
    </source>
</evidence>
<comment type="pathway">
    <text evidence="5">Amino-acid biosynthesis; L-histidine biosynthesis; L-histidine from 5-phospho-alpha-D-ribose 1-diphosphate: step 9/9.</text>
</comment>
<keyword evidence="3 5" id="KW-0862">Zinc</keyword>
<dbReference type="InterPro" id="IPR016161">
    <property type="entry name" value="Ald_DH/histidinol_DH"/>
</dbReference>
<dbReference type="Pfam" id="PF00815">
    <property type="entry name" value="Histidinol_dh"/>
    <property type="match status" value="1"/>
</dbReference>
<evidence type="ECO:0000313" key="11">
    <source>
        <dbReference type="EMBL" id="TWT86947.1"/>
    </source>
</evidence>
<feature type="binding site" evidence="5 9">
    <location>
        <position position="289"/>
    </location>
    <ligand>
        <name>Zn(2+)</name>
        <dbReference type="ChEBI" id="CHEBI:29105"/>
    </ligand>
</feature>
<feature type="binding site" evidence="5 8">
    <location>
        <position position="292"/>
    </location>
    <ligand>
        <name>substrate</name>
    </ligand>
</feature>
<dbReference type="GO" id="GO:0004399">
    <property type="term" value="F:histidinol dehydrogenase activity"/>
    <property type="evidence" value="ECO:0007669"/>
    <property type="project" value="UniProtKB-UniRule"/>
</dbReference>
<dbReference type="Gene3D" id="3.40.50.1980">
    <property type="entry name" value="Nitrogenase molybdenum iron protein domain"/>
    <property type="match status" value="2"/>
</dbReference>
<keyword evidence="5" id="KW-0368">Histidine biosynthesis</keyword>
<dbReference type="CDD" id="cd06572">
    <property type="entry name" value="Histidinol_dh"/>
    <property type="match status" value="1"/>
</dbReference>